<dbReference type="InterPro" id="IPR048400">
    <property type="entry name" value="SLS1_N"/>
</dbReference>
<evidence type="ECO:0000256" key="1">
    <source>
        <dbReference type="SAM" id="MobiDB-lite"/>
    </source>
</evidence>
<evidence type="ECO:0000313" key="4">
    <source>
        <dbReference type="EMBL" id="EGE80088.1"/>
    </source>
</evidence>
<feature type="domain" description="SLS1 C-terminal" evidence="3">
    <location>
        <begin position="472"/>
        <end position="843"/>
    </location>
</feature>
<organism evidence="4">
    <name type="scientific">Ajellomyces dermatitidis (strain ATCC 18188 / CBS 674.68)</name>
    <name type="common">Blastomyces dermatitidis</name>
    <dbReference type="NCBI Taxonomy" id="653446"/>
    <lineage>
        <taxon>Eukaryota</taxon>
        <taxon>Fungi</taxon>
        <taxon>Dikarya</taxon>
        <taxon>Ascomycota</taxon>
        <taxon>Pezizomycotina</taxon>
        <taxon>Eurotiomycetes</taxon>
        <taxon>Eurotiomycetidae</taxon>
        <taxon>Onygenales</taxon>
        <taxon>Ajellomycetaceae</taxon>
        <taxon>Blastomyces</taxon>
    </lineage>
</organism>
<feature type="region of interest" description="Disordered" evidence="1">
    <location>
        <begin position="894"/>
        <end position="914"/>
    </location>
</feature>
<dbReference type="Proteomes" id="UP000007802">
    <property type="component" value="Unassembled WGS sequence"/>
</dbReference>
<proteinExistence type="predicted"/>
<dbReference type="HOGENOM" id="CLU_009957_0_0_1"/>
<accession>F2TA25</accession>
<reference evidence="4" key="1">
    <citation type="submission" date="2010-03" db="EMBL/GenBank/DDBJ databases">
        <title>Annotation of Blastomyces dermatitidis strain ATCC 18188.</title>
        <authorList>
            <consortium name="The Broad Institute Genome Sequencing Platform"/>
            <consortium name="Broad Institute Genome Sequencing Center for Infectious Disease."/>
            <person name="Cuomo C."/>
            <person name="Klein B."/>
            <person name="Sullivan T."/>
            <person name="Heitman J."/>
            <person name="Young S."/>
            <person name="Zeng Q."/>
            <person name="Gargeya S."/>
            <person name="Alvarado L."/>
            <person name="Berlin A.M."/>
            <person name="Chapman S.B."/>
            <person name="Chen Z."/>
            <person name="Freedman E."/>
            <person name="Gellesch M."/>
            <person name="Goldberg J."/>
            <person name="Griggs A."/>
            <person name="Gujja S."/>
            <person name="Heilman E."/>
            <person name="Heiman D."/>
            <person name="Howarth C."/>
            <person name="Mehta T."/>
            <person name="Neiman D."/>
            <person name="Pearson M."/>
            <person name="Roberts A."/>
            <person name="Saif S."/>
            <person name="Shea T."/>
            <person name="Shenoy N."/>
            <person name="Sisk P."/>
            <person name="Stolte C."/>
            <person name="Sykes S."/>
            <person name="White J."/>
            <person name="Yandava C."/>
            <person name="Haas B."/>
            <person name="Nusbaum C."/>
            <person name="Birren B."/>
        </authorList>
    </citation>
    <scope>NUCLEOTIDE SEQUENCE [LARGE SCALE GENOMIC DNA]</scope>
    <source>
        <strain evidence="4">ATCC 18188</strain>
    </source>
</reference>
<dbReference type="EMBL" id="GG749418">
    <property type="protein sequence ID" value="EGE80088.1"/>
    <property type="molecule type" value="Genomic_DNA"/>
</dbReference>
<feature type="compositionally biased region" description="Basic and acidic residues" evidence="1">
    <location>
        <begin position="900"/>
        <end position="914"/>
    </location>
</feature>
<feature type="domain" description="SLS1 N-terminal" evidence="2">
    <location>
        <begin position="188"/>
        <end position="303"/>
    </location>
</feature>
<name>F2TA25_AJEDA</name>
<protein>
    <submittedName>
        <fullName evidence="4">Respiratory complex assembly protein Rmp1</fullName>
    </submittedName>
</protein>
<dbReference type="InterPro" id="IPR048401">
    <property type="entry name" value="SLS1_C"/>
</dbReference>
<dbReference type="OrthoDB" id="3365224at2759"/>
<dbReference type="Pfam" id="PF20776">
    <property type="entry name" value="SLS1_N"/>
    <property type="match status" value="1"/>
</dbReference>
<dbReference type="Pfam" id="PF20778">
    <property type="entry name" value="SLS1_C"/>
    <property type="match status" value="1"/>
</dbReference>
<evidence type="ECO:0000259" key="2">
    <source>
        <dbReference type="Pfam" id="PF20776"/>
    </source>
</evidence>
<evidence type="ECO:0000259" key="3">
    <source>
        <dbReference type="Pfam" id="PF20778"/>
    </source>
</evidence>
<sequence>MALSAANHVGTFLPEKVWHPSEERSQLLFFKLCPERKHRAVRPVVPSLRMFKTSSQNAAACLRCQFGPPRSPKALTTILLSQAFGLRQNRYNSTTLPNQPGETDPKLYPVLGVKKSRYQRHVARLDVKTLGEVGEVVILKERASRPKQMTVRKFSRILEKETDGDAPWDNPSELLKEVDKTRLQLGGAKEVIENIEQIRGNRKPGDKLDRNEWRKLRKILEDGFTANQLTDYRKQFEPPASISDQKDISATPHSGWRPGTSLFLEMDPEAQKQTASRIGSLGHMAGKIALAEMVLRDCWQLSVLGEIGQLDIHLAPQEIFMLLLPDISPLKDLAITYGAKIDVSRSLNLVRITANESACELVRQGVMEFFPRIISKTVDLPSRGFVFHGKNRRFEERFFRSMQKSLNVFCCKEQGTNQINIYFVQEMEKDAEEAYRNIETAVSMTEEDQTRFCTYLSDTEPAVMYSVSYQEFLPWADRQRRWLRWMKPLSGTKTPSGTQSEPPPALVQKGRGSVCEKVCNELFTPPASSSWRSPGQPHIREVVVASLGKSLFAHQQSMKPGKMKFKSFSPTVPRAFAANISNPISFLQRLSPLPNVGNGTFHRIRLKPSAKNKTRLPPIELELDVVLRYAGKRQFLVPILRKATAIVHRADIDVLLPETSLDLRFNKFTHYDLLEGRKASALSQAEKQRADISSISEVIQNMVSEDVYMQPRMPMSCELTIPRKLIAKRASVAATAGSHGSGKGEADFVTGTYMLPPIRYLRSARISRFNYKDLELSYSHVNMGPALPEHVIDMSISLGRDDNELRPELCQPNTHLSSAVAKGQSEGSLQAAFEQFYAQACEMAFEQSAAAANYKGKVEVGDEDGLADVTTVIEEDYKPDFNLDPEDMFRQWVEQGSQGESERRFNSKVRNGLE</sequence>
<gene>
    <name evidence="4" type="ORF">BDDG_03029</name>
</gene>
<dbReference type="AlphaFoldDB" id="F2TA25"/>